<feature type="transmembrane region" description="Helical" evidence="7">
    <location>
        <begin position="259"/>
        <end position="277"/>
    </location>
</feature>
<feature type="transmembrane region" description="Helical" evidence="7">
    <location>
        <begin position="96"/>
        <end position="114"/>
    </location>
</feature>
<evidence type="ECO:0000313" key="9">
    <source>
        <dbReference type="Proteomes" id="UP000235050"/>
    </source>
</evidence>
<keyword evidence="5 7" id="KW-1133">Transmembrane helix</keyword>
<gene>
    <name evidence="8" type="ORF">Uis1B_0723</name>
</gene>
<dbReference type="Pfam" id="PF03547">
    <property type="entry name" value="Mem_trans"/>
    <property type="match status" value="1"/>
</dbReference>
<evidence type="ECO:0000256" key="6">
    <source>
        <dbReference type="ARBA" id="ARBA00023136"/>
    </source>
</evidence>
<feature type="transmembrane region" description="Helical" evidence="7">
    <location>
        <begin position="283"/>
        <end position="302"/>
    </location>
</feature>
<dbReference type="Proteomes" id="UP000235050">
    <property type="component" value="Unassembled WGS sequence"/>
</dbReference>
<evidence type="ECO:0000256" key="3">
    <source>
        <dbReference type="ARBA" id="ARBA00022475"/>
    </source>
</evidence>
<feature type="transmembrane region" description="Helical" evidence="7">
    <location>
        <begin position="314"/>
        <end position="335"/>
    </location>
</feature>
<keyword evidence="4 7" id="KW-0812">Transmembrane</keyword>
<dbReference type="EMBL" id="NMWU01000011">
    <property type="protein sequence ID" value="PLS31382.1"/>
    <property type="molecule type" value="Genomic_DNA"/>
</dbReference>
<keyword evidence="2" id="KW-0813">Transport</keyword>
<evidence type="ECO:0000256" key="5">
    <source>
        <dbReference type="ARBA" id="ARBA00022989"/>
    </source>
</evidence>
<keyword evidence="3" id="KW-1003">Cell membrane</keyword>
<feature type="transmembrane region" description="Helical" evidence="7">
    <location>
        <begin position="6"/>
        <end position="25"/>
    </location>
</feature>
<evidence type="ECO:0000256" key="7">
    <source>
        <dbReference type="SAM" id="Phobius"/>
    </source>
</evidence>
<dbReference type="PANTHER" id="PTHR36838:SF3">
    <property type="entry name" value="TRANSPORTER AUXIN EFFLUX CARRIER EC FAMILY"/>
    <property type="match status" value="1"/>
</dbReference>
<keyword evidence="9" id="KW-1185">Reference proteome</keyword>
<dbReference type="PANTHER" id="PTHR36838">
    <property type="entry name" value="AUXIN EFFLUX CARRIER FAMILY PROTEIN"/>
    <property type="match status" value="1"/>
</dbReference>
<feature type="transmembrane region" description="Helical" evidence="7">
    <location>
        <begin position="37"/>
        <end position="56"/>
    </location>
</feature>
<evidence type="ECO:0000256" key="1">
    <source>
        <dbReference type="ARBA" id="ARBA00004141"/>
    </source>
</evidence>
<sequence>MPSAMSSLIHPITLLLIIFVGYGFKRFHIFGDNDYRVLQRVVFNLTLPAAIIVSFLNNSHDLSLLWVTLFGFVCGMIPIPILYFASRRRPVSERAFLMLNGAGFNIGNFCFPVMQGMLGSASLVPGAMFDMGNCVVVSAGSNLLTLRLLHIQPGKTLKEQGAGDAPVLPKITPKDKDARRLARIAAIKNILKGFFTSVPFDCYLLMIVLMLTGVTLPGVVSTVLEPFANANGFCSMLMVGMLMDLPAGRNDVKQVLRVLAWRLPFAALFAAFAWFVLPFDASIRKAVVMLCFAPTAIFATLFSDKVLGNARMAGFCLSVTAILGMIALTAINFLIPA</sequence>
<dbReference type="GO" id="GO:0016020">
    <property type="term" value="C:membrane"/>
    <property type="evidence" value="ECO:0007669"/>
    <property type="project" value="UniProtKB-SubCell"/>
</dbReference>
<proteinExistence type="predicted"/>
<accession>A0A2N5JAZ6</accession>
<feature type="transmembrane region" description="Helical" evidence="7">
    <location>
        <begin position="230"/>
        <end position="247"/>
    </location>
</feature>
<dbReference type="InterPro" id="IPR004776">
    <property type="entry name" value="Mem_transp_PIN-like"/>
</dbReference>
<protein>
    <submittedName>
        <fullName evidence="8">Permease</fullName>
    </submittedName>
</protein>
<organism evidence="8 9">
    <name type="scientific">Bifidobacterium margollesii</name>
    <dbReference type="NCBI Taxonomy" id="2020964"/>
    <lineage>
        <taxon>Bacteria</taxon>
        <taxon>Bacillati</taxon>
        <taxon>Actinomycetota</taxon>
        <taxon>Actinomycetes</taxon>
        <taxon>Bifidobacteriales</taxon>
        <taxon>Bifidobacteriaceae</taxon>
        <taxon>Bifidobacterium</taxon>
    </lineage>
</organism>
<reference evidence="8 9" key="1">
    <citation type="submission" date="2017-07" db="EMBL/GenBank/DDBJ databases">
        <title>Bifidobacterium novel species.</title>
        <authorList>
            <person name="Lugli G.A."/>
            <person name="Milani C."/>
            <person name="Duranti S."/>
            <person name="Mangifesta M."/>
        </authorList>
    </citation>
    <scope>NUCLEOTIDE SEQUENCE [LARGE SCALE GENOMIC DNA]</scope>
    <source>
        <strain evidence="9">Uis1B</strain>
    </source>
</reference>
<evidence type="ECO:0000256" key="2">
    <source>
        <dbReference type="ARBA" id="ARBA00022448"/>
    </source>
</evidence>
<feature type="transmembrane region" description="Helical" evidence="7">
    <location>
        <begin position="202"/>
        <end position="224"/>
    </location>
</feature>
<name>A0A2N5JAZ6_9BIFI</name>
<feature type="transmembrane region" description="Helical" evidence="7">
    <location>
        <begin position="62"/>
        <end position="84"/>
    </location>
</feature>
<comment type="caution">
    <text evidence="8">The sequence shown here is derived from an EMBL/GenBank/DDBJ whole genome shotgun (WGS) entry which is preliminary data.</text>
</comment>
<keyword evidence="6 7" id="KW-0472">Membrane</keyword>
<dbReference type="AlphaFoldDB" id="A0A2N5JAZ6"/>
<evidence type="ECO:0000256" key="4">
    <source>
        <dbReference type="ARBA" id="ARBA00022692"/>
    </source>
</evidence>
<evidence type="ECO:0000313" key="8">
    <source>
        <dbReference type="EMBL" id="PLS31382.1"/>
    </source>
</evidence>
<dbReference type="GO" id="GO:0055085">
    <property type="term" value="P:transmembrane transport"/>
    <property type="evidence" value="ECO:0007669"/>
    <property type="project" value="InterPro"/>
</dbReference>
<comment type="subcellular location">
    <subcellularLocation>
        <location evidence="1">Membrane</location>
        <topology evidence="1">Multi-pass membrane protein</topology>
    </subcellularLocation>
</comment>